<comment type="caution">
    <text evidence="1">The sequence shown here is derived from an EMBL/GenBank/DDBJ whole genome shotgun (WGS) entry which is preliminary data.</text>
</comment>
<sequence>MAEDVFGEGEEGGAGVEVAMETLKDTEATKDMTMSKDIRTTKGMTTLKDTETKDTIKDTGTTEGITIKGIETTKDMMTEDMGTIKKMVVITGTIAEVADGVEDGVIKQVLDMKEAEAVVVGEATIVAEAVAEWVVDVGGETSPKCKFLVAVFAYYSLSQMGMESLAAFVLKKENWGMCVSAVVL</sequence>
<dbReference type="AlphaFoldDB" id="A0AAV9AA56"/>
<keyword evidence="2" id="KW-1185">Reference proteome</keyword>
<proteinExistence type="predicted"/>
<reference evidence="1" key="2">
    <citation type="submission" date="2023-06" db="EMBL/GenBank/DDBJ databases">
        <authorList>
            <person name="Ma L."/>
            <person name="Liu K.-W."/>
            <person name="Li Z."/>
            <person name="Hsiao Y.-Y."/>
            <person name="Qi Y."/>
            <person name="Fu T."/>
            <person name="Tang G."/>
            <person name="Zhang D."/>
            <person name="Sun W.-H."/>
            <person name="Liu D.-K."/>
            <person name="Li Y."/>
            <person name="Chen G.-Z."/>
            <person name="Liu X.-D."/>
            <person name="Liao X.-Y."/>
            <person name="Jiang Y.-T."/>
            <person name="Yu X."/>
            <person name="Hao Y."/>
            <person name="Huang J."/>
            <person name="Zhao X.-W."/>
            <person name="Ke S."/>
            <person name="Chen Y.-Y."/>
            <person name="Wu W.-L."/>
            <person name="Hsu J.-L."/>
            <person name="Lin Y.-F."/>
            <person name="Huang M.-D."/>
            <person name="Li C.-Y."/>
            <person name="Huang L."/>
            <person name="Wang Z.-W."/>
            <person name="Zhao X."/>
            <person name="Zhong W.-Y."/>
            <person name="Peng D.-H."/>
            <person name="Ahmad S."/>
            <person name="Lan S."/>
            <person name="Zhang J.-S."/>
            <person name="Tsai W.-C."/>
            <person name="Van De Peer Y."/>
            <person name="Liu Z.-J."/>
        </authorList>
    </citation>
    <scope>NUCLEOTIDE SEQUENCE</scope>
    <source>
        <strain evidence="1">SCP</strain>
        <tissue evidence="1">Leaves</tissue>
    </source>
</reference>
<dbReference type="EMBL" id="JAUJYN010000011">
    <property type="protein sequence ID" value="KAK1261089.1"/>
    <property type="molecule type" value="Genomic_DNA"/>
</dbReference>
<organism evidence="1 2">
    <name type="scientific">Acorus gramineus</name>
    <name type="common">Dwarf sweet flag</name>
    <dbReference type="NCBI Taxonomy" id="55184"/>
    <lineage>
        <taxon>Eukaryota</taxon>
        <taxon>Viridiplantae</taxon>
        <taxon>Streptophyta</taxon>
        <taxon>Embryophyta</taxon>
        <taxon>Tracheophyta</taxon>
        <taxon>Spermatophyta</taxon>
        <taxon>Magnoliopsida</taxon>
        <taxon>Liliopsida</taxon>
        <taxon>Acoraceae</taxon>
        <taxon>Acorus</taxon>
    </lineage>
</organism>
<evidence type="ECO:0000313" key="1">
    <source>
        <dbReference type="EMBL" id="KAK1261089.1"/>
    </source>
</evidence>
<dbReference type="Proteomes" id="UP001179952">
    <property type="component" value="Unassembled WGS sequence"/>
</dbReference>
<name>A0AAV9AA56_ACOGR</name>
<reference evidence="1" key="1">
    <citation type="journal article" date="2023" name="Nat. Commun.">
        <title>Diploid and tetraploid genomes of Acorus and the evolution of monocots.</title>
        <authorList>
            <person name="Ma L."/>
            <person name="Liu K.W."/>
            <person name="Li Z."/>
            <person name="Hsiao Y.Y."/>
            <person name="Qi Y."/>
            <person name="Fu T."/>
            <person name="Tang G.D."/>
            <person name="Zhang D."/>
            <person name="Sun W.H."/>
            <person name="Liu D.K."/>
            <person name="Li Y."/>
            <person name="Chen G.Z."/>
            <person name="Liu X.D."/>
            <person name="Liao X.Y."/>
            <person name="Jiang Y.T."/>
            <person name="Yu X."/>
            <person name="Hao Y."/>
            <person name="Huang J."/>
            <person name="Zhao X.W."/>
            <person name="Ke S."/>
            <person name="Chen Y.Y."/>
            <person name="Wu W.L."/>
            <person name="Hsu J.L."/>
            <person name="Lin Y.F."/>
            <person name="Huang M.D."/>
            <person name="Li C.Y."/>
            <person name="Huang L."/>
            <person name="Wang Z.W."/>
            <person name="Zhao X."/>
            <person name="Zhong W.Y."/>
            <person name="Peng D.H."/>
            <person name="Ahmad S."/>
            <person name="Lan S."/>
            <person name="Zhang J.S."/>
            <person name="Tsai W.C."/>
            <person name="Van de Peer Y."/>
            <person name="Liu Z.J."/>
        </authorList>
    </citation>
    <scope>NUCLEOTIDE SEQUENCE</scope>
    <source>
        <strain evidence="1">SCP</strain>
    </source>
</reference>
<accession>A0AAV9AA56</accession>
<evidence type="ECO:0000313" key="2">
    <source>
        <dbReference type="Proteomes" id="UP001179952"/>
    </source>
</evidence>
<gene>
    <name evidence="1" type="ORF">QJS04_geneDACA002346</name>
</gene>
<protein>
    <submittedName>
        <fullName evidence="1">Uncharacterized protein</fullName>
    </submittedName>
</protein>